<protein>
    <submittedName>
        <fullName evidence="1">Uncharacterized protein</fullName>
    </submittedName>
</protein>
<organism evidence="1 2">
    <name type="scientific">Entomophthora muscae</name>
    <dbReference type="NCBI Taxonomy" id="34485"/>
    <lineage>
        <taxon>Eukaryota</taxon>
        <taxon>Fungi</taxon>
        <taxon>Fungi incertae sedis</taxon>
        <taxon>Zoopagomycota</taxon>
        <taxon>Entomophthoromycotina</taxon>
        <taxon>Entomophthoromycetes</taxon>
        <taxon>Entomophthorales</taxon>
        <taxon>Entomophthoraceae</taxon>
        <taxon>Entomophthora</taxon>
    </lineage>
</organism>
<dbReference type="EMBL" id="QTSX02000724">
    <property type="protein sequence ID" value="KAJ9086319.1"/>
    <property type="molecule type" value="Genomic_DNA"/>
</dbReference>
<gene>
    <name evidence="1" type="ORF">DSO57_1005309</name>
</gene>
<accession>A0ACC2UGX7</accession>
<evidence type="ECO:0000313" key="1">
    <source>
        <dbReference type="EMBL" id="KAJ9086319.1"/>
    </source>
</evidence>
<dbReference type="Proteomes" id="UP001165960">
    <property type="component" value="Unassembled WGS sequence"/>
</dbReference>
<sequence length="51" mass="5628">MIAIRALEGGPDAESSNDSVESEEDDPYWLEDAQVSSAKELEGILNPHQRK</sequence>
<name>A0ACC2UGX7_9FUNG</name>
<keyword evidence="2" id="KW-1185">Reference proteome</keyword>
<proteinExistence type="predicted"/>
<evidence type="ECO:0000313" key="2">
    <source>
        <dbReference type="Proteomes" id="UP001165960"/>
    </source>
</evidence>
<reference evidence="1" key="1">
    <citation type="submission" date="2022-04" db="EMBL/GenBank/DDBJ databases">
        <title>Genome of the entomopathogenic fungus Entomophthora muscae.</title>
        <authorList>
            <person name="Elya C."/>
            <person name="Lovett B.R."/>
            <person name="Lee E."/>
            <person name="Macias A.M."/>
            <person name="Hajek A.E."/>
            <person name="De Bivort B.L."/>
            <person name="Kasson M.T."/>
            <person name="De Fine Licht H.H."/>
            <person name="Stajich J.E."/>
        </authorList>
    </citation>
    <scope>NUCLEOTIDE SEQUENCE</scope>
    <source>
        <strain evidence="1">Berkeley</strain>
    </source>
</reference>
<comment type="caution">
    <text evidence="1">The sequence shown here is derived from an EMBL/GenBank/DDBJ whole genome shotgun (WGS) entry which is preliminary data.</text>
</comment>